<accession>A0A3S5BH95</accession>
<name>A0A3S5BH95_9PLAT</name>
<feature type="region of interest" description="Disordered" evidence="1">
    <location>
        <begin position="72"/>
        <end position="95"/>
    </location>
</feature>
<comment type="caution">
    <text evidence="3">The sequence shown here is derived from an EMBL/GenBank/DDBJ whole genome shotgun (WGS) entry which is preliminary data.</text>
</comment>
<organism evidence="3 4">
    <name type="scientific">Protopolystoma xenopodis</name>
    <dbReference type="NCBI Taxonomy" id="117903"/>
    <lineage>
        <taxon>Eukaryota</taxon>
        <taxon>Metazoa</taxon>
        <taxon>Spiralia</taxon>
        <taxon>Lophotrochozoa</taxon>
        <taxon>Platyhelminthes</taxon>
        <taxon>Monogenea</taxon>
        <taxon>Polyopisthocotylea</taxon>
        <taxon>Polystomatidea</taxon>
        <taxon>Polystomatidae</taxon>
        <taxon>Protopolystoma</taxon>
    </lineage>
</organism>
<gene>
    <name evidence="3" type="ORF">PXEA_LOCUS17650</name>
</gene>
<keyword evidence="4" id="KW-1185">Reference proteome</keyword>
<sequence>RARCHARGVADFAFLCSHTLVATVGCGGAPATGVANGAATSTIGSYSPSPATMPIGSMGAGQAVSSLLSPASGSGASGVTAPMDPGHSTQAGSGIAGSMGGSGVSGFLSISMDNIEPEMANLALWDVLMPPGRNCVMRK</sequence>
<evidence type="ECO:0000256" key="1">
    <source>
        <dbReference type="SAM" id="MobiDB-lite"/>
    </source>
</evidence>
<keyword evidence="2" id="KW-0732">Signal</keyword>
<feature type="non-terminal residue" evidence="3">
    <location>
        <position position="1"/>
    </location>
</feature>
<evidence type="ECO:0000313" key="4">
    <source>
        <dbReference type="Proteomes" id="UP000784294"/>
    </source>
</evidence>
<dbReference type="EMBL" id="CAAALY010066508">
    <property type="protein sequence ID" value="VEL24210.1"/>
    <property type="molecule type" value="Genomic_DNA"/>
</dbReference>
<feature type="chain" id="PRO_5018558597" evidence="2">
    <location>
        <begin position="24"/>
        <end position="139"/>
    </location>
</feature>
<protein>
    <submittedName>
        <fullName evidence="3">Uncharacterized protein</fullName>
    </submittedName>
</protein>
<dbReference type="Proteomes" id="UP000784294">
    <property type="component" value="Unassembled WGS sequence"/>
</dbReference>
<proteinExistence type="predicted"/>
<evidence type="ECO:0000256" key="2">
    <source>
        <dbReference type="SAM" id="SignalP"/>
    </source>
</evidence>
<dbReference type="AlphaFoldDB" id="A0A3S5BH95"/>
<reference evidence="3" key="1">
    <citation type="submission" date="2018-11" db="EMBL/GenBank/DDBJ databases">
        <authorList>
            <consortium name="Pathogen Informatics"/>
        </authorList>
    </citation>
    <scope>NUCLEOTIDE SEQUENCE</scope>
</reference>
<evidence type="ECO:0000313" key="3">
    <source>
        <dbReference type="EMBL" id="VEL24210.1"/>
    </source>
</evidence>
<feature type="signal peptide" evidence="2">
    <location>
        <begin position="1"/>
        <end position="23"/>
    </location>
</feature>
<feature type="compositionally biased region" description="Low complexity" evidence="1">
    <location>
        <begin position="72"/>
        <end position="82"/>
    </location>
</feature>